<evidence type="ECO:0000313" key="2">
    <source>
        <dbReference type="EMBL" id="KYB26797.1"/>
    </source>
</evidence>
<dbReference type="KEGG" id="tca:103313515"/>
<organism evidence="2 3">
    <name type="scientific">Tribolium castaneum</name>
    <name type="common">Red flour beetle</name>
    <dbReference type="NCBI Taxonomy" id="7070"/>
    <lineage>
        <taxon>Eukaryota</taxon>
        <taxon>Metazoa</taxon>
        <taxon>Ecdysozoa</taxon>
        <taxon>Arthropoda</taxon>
        <taxon>Hexapoda</taxon>
        <taxon>Insecta</taxon>
        <taxon>Pterygota</taxon>
        <taxon>Neoptera</taxon>
        <taxon>Endopterygota</taxon>
        <taxon>Coleoptera</taxon>
        <taxon>Polyphaga</taxon>
        <taxon>Cucujiformia</taxon>
        <taxon>Tenebrionidae</taxon>
        <taxon>Tenebrionidae incertae sedis</taxon>
        <taxon>Tribolium</taxon>
    </lineage>
</organism>
<keyword evidence="3" id="KW-1185">Reference proteome</keyword>
<dbReference type="Proteomes" id="UP000007266">
    <property type="component" value="Linkage group 7"/>
</dbReference>
<protein>
    <submittedName>
        <fullName evidence="2">Uncharacterized protein</fullName>
    </submittedName>
</protein>
<evidence type="ECO:0000256" key="1">
    <source>
        <dbReference type="SAM" id="SignalP"/>
    </source>
</evidence>
<dbReference type="OrthoDB" id="10398919at2759"/>
<dbReference type="AlphaFoldDB" id="A0A139WG64"/>
<sequence length="97" mass="11451">MSLQRIFLLTIFLFTVVFGLGIKNPQKAKVQKSVDAVSTVNELREEKSFAIDGFSDPFYSHHNGYYPGRHPCHFHRPHTYHSYHRRPYFSRDSTNDY</sequence>
<keyword evidence="1" id="KW-0732">Signal</keyword>
<feature type="chain" id="PRO_5007299865" evidence="1">
    <location>
        <begin position="20"/>
        <end position="97"/>
    </location>
</feature>
<evidence type="ECO:0000313" key="3">
    <source>
        <dbReference type="Proteomes" id="UP000007266"/>
    </source>
</evidence>
<feature type="signal peptide" evidence="1">
    <location>
        <begin position="1"/>
        <end position="19"/>
    </location>
</feature>
<dbReference type="InParanoid" id="A0A139WG64"/>
<proteinExistence type="predicted"/>
<gene>
    <name evidence="2" type="primary">AUGUSTUS-3.0.2_34756</name>
    <name evidence="2" type="ORF">TcasGA2_TC034756</name>
</gene>
<name>A0A139WG64_TRICA</name>
<dbReference type="EMBL" id="KQ971351">
    <property type="protein sequence ID" value="KYB26797.1"/>
    <property type="molecule type" value="Genomic_DNA"/>
</dbReference>
<reference evidence="2 3" key="2">
    <citation type="journal article" date="2010" name="Nucleic Acids Res.">
        <title>BeetleBase in 2010: revisions to provide comprehensive genomic information for Tribolium castaneum.</title>
        <authorList>
            <person name="Kim H.S."/>
            <person name="Murphy T."/>
            <person name="Xia J."/>
            <person name="Caragea D."/>
            <person name="Park Y."/>
            <person name="Beeman R.W."/>
            <person name="Lorenzen M.D."/>
            <person name="Butcher S."/>
            <person name="Manak J.R."/>
            <person name="Brown S.J."/>
        </authorList>
    </citation>
    <scope>GENOME REANNOTATION</scope>
    <source>
        <strain evidence="2 3">Georgia GA2</strain>
    </source>
</reference>
<reference evidence="2 3" key="1">
    <citation type="journal article" date="2008" name="Nature">
        <title>The genome of the model beetle and pest Tribolium castaneum.</title>
        <authorList>
            <consortium name="Tribolium Genome Sequencing Consortium"/>
            <person name="Richards S."/>
            <person name="Gibbs R.A."/>
            <person name="Weinstock G.M."/>
            <person name="Brown S.J."/>
            <person name="Denell R."/>
            <person name="Beeman R.W."/>
            <person name="Gibbs R."/>
            <person name="Beeman R.W."/>
            <person name="Brown S.J."/>
            <person name="Bucher G."/>
            <person name="Friedrich M."/>
            <person name="Grimmelikhuijzen C.J."/>
            <person name="Klingler M."/>
            <person name="Lorenzen M."/>
            <person name="Richards S."/>
            <person name="Roth S."/>
            <person name="Schroder R."/>
            <person name="Tautz D."/>
            <person name="Zdobnov E.M."/>
            <person name="Muzny D."/>
            <person name="Gibbs R.A."/>
            <person name="Weinstock G.M."/>
            <person name="Attaway T."/>
            <person name="Bell S."/>
            <person name="Buhay C.J."/>
            <person name="Chandrabose M.N."/>
            <person name="Chavez D."/>
            <person name="Clerk-Blankenburg K.P."/>
            <person name="Cree A."/>
            <person name="Dao M."/>
            <person name="Davis C."/>
            <person name="Chacko J."/>
            <person name="Dinh H."/>
            <person name="Dugan-Rocha S."/>
            <person name="Fowler G."/>
            <person name="Garner T.T."/>
            <person name="Garnes J."/>
            <person name="Gnirke A."/>
            <person name="Hawes A."/>
            <person name="Hernandez J."/>
            <person name="Hines S."/>
            <person name="Holder M."/>
            <person name="Hume J."/>
            <person name="Jhangiani S.N."/>
            <person name="Joshi V."/>
            <person name="Khan Z.M."/>
            <person name="Jackson L."/>
            <person name="Kovar C."/>
            <person name="Kowis A."/>
            <person name="Lee S."/>
            <person name="Lewis L.R."/>
            <person name="Margolis J."/>
            <person name="Morgan M."/>
            <person name="Nazareth L.V."/>
            <person name="Nguyen N."/>
            <person name="Okwuonu G."/>
            <person name="Parker D."/>
            <person name="Richards S."/>
            <person name="Ruiz S.J."/>
            <person name="Santibanez J."/>
            <person name="Savard J."/>
            <person name="Scherer S.E."/>
            <person name="Schneider B."/>
            <person name="Sodergren E."/>
            <person name="Tautz D."/>
            <person name="Vattahil S."/>
            <person name="Villasana D."/>
            <person name="White C.S."/>
            <person name="Wright R."/>
            <person name="Park Y."/>
            <person name="Beeman R.W."/>
            <person name="Lord J."/>
            <person name="Oppert B."/>
            <person name="Lorenzen M."/>
            <person name="Brown S."/>
            <person name="Wang L."/>
            <person name="Savard J."/>
            <person name="Tautz D."/>
            <person name="Richards S."/>
            <person name="Weinstock G."/>
            <person name="Gibbs R.A."/>
            <person name="Liu Y."/>
            <person name="Worley K."/>
            <person name="Weinstock G."/>
            <person name="Elsik C.G."/>
            <person name="Reese J.T."/>
            <person name="Elhaik E."/>
            <person name="Landan G."/>
            <person name="Graur D."/>
            <person name="Arensburger P."/>
            <person name="Atkinson P."/>
            <person name="Beeman R.W."/>
            <person name="Beidler J."/>
            <person name="Brown S.J."/>
            <person name="Demuth J.P."/>
            <person name="Drury D.W."/>
            <person name="Du Y.Z."/>
            <person name="Fujiwara H."/>
            <person name="Lorenzen M."/>
            <person name="Maselli V."/>
            <person name="Osanai M."/>
            <person name="Park Y."/>
            <person name="Robertson H.M."/>
            <person name="Tu Z."/>
            <person name="Wang J.J."/>
            <person name="Wang S."/>
            <person name="Richards S."/>
            <person name="Song H."/>
            <person name="Zhang L."/>
            <person name="Sodergren E."/>
            <person name="Werner D."/>
            <person name="Stanke M."/>
            <person name="Morgenstern B."/>
            <person name="Solovyev V."/>
            <person name="Kosarev P."/>
            <person name="Brown G."/>
            <person name="Chen H.C."/>
            <person name="Ermolaeva O."/>
            <person name="Hlavina W."/>
            <person name="Kapustin Y."/>
            <person name="Kiryutin B."/>
            <person name="Kitts P."/>
            <person name="Maglott D."/>
            <person name="Pruitt K."/>
            <person name="Sapojnikov V."/>
            <person name="Souvorov A."/>
            <person name="Mackey A.J."/>
            <person name="Waterhouse R.M."/>
            <person name="Wyder S."/>
            <person name="Zdobnov E.M."/>
            <person name="Zdobnov E.M."/>
            <person name="Wyder S."/>
            <person name="Kriventseva E.V."/>
            <person name="Kadowaki T."/>
            <person name="Bork P."/>
            <person name="Aranda M."/>
            <person name="Bao R."/>
            <person name="Beermann A."/>
            <person name="Berns N."/>
            <person name="Bolognesi R."/>
            <person name="Bonneton F."/>
            <person name="Bopp D."/>
            <person name="Brown S.J."/>
            <person name="Bucher G."/>
            <person name="Butts T."/>
            <person name="Chaumot A."/>
            <person name="Denell R.E."/>
            <person name="Ferrier D.E."/>
            <person name="Friedrich M."/>
            <person name="Gordon C.M."/>
            <person name="Jindra M."/>
            <person name="Klingler M."/>
            <person name="Lan Q."/>
            <person name="Lattorff H.M."/>
            <person name="Laudet V."/>
            <person name="von Levetsow C."/>
            <person name="Liu Z."/>
            <person name="Lutz R."/>
            <person name="Lynch J.A."/>
            <person name="da Fonseca R.N."/>
            <person name="Posnien N."/>
            <person name="Reuter R."/>
            <person name="Roth S."/>
            <person name="Savard J."/>
            <person name="Schinko J.B."/>
            <person name="Schmitt C."/>
            <person name="Schoppmeier M."/>
            <person name="Schroder R."/>
            <person name="Shippy T.D."/>
            <person name="Simonnet F."/>
            <person name="Marques-Souza H."/>
            <person name="Tautz D."/>
            <person name="Tomoyasu Y."/>
            <person name="Trauner J."/>
            <person name="Van der Zee M."/>
            <person name="Vervoort M."/>
            <person name="Wittkopp N."/>
            <person name="Wimmer E.A."/>
            <person name="Yang X."/>
            <person name="Jones A.K."/>
            <person name="Sattelle D.B."/>
            <person name="Ebert P.R."/>
            <person name="Nelson D."/>
            <person name="Scott J.G."/>
            <person name="Beeman R.W."/>
            <person name="Muthukrishnan S."/>
            <person name="Kramer K.J."/>
            <person name="Arakane Y."/>
            <person name="Beeman R.W."/>
            <person name="Zhu Q."/>
            <person name="Hogenkamp D."/>
            <person name="Dixit R."/>
            <person name="Oppert B."/>
            <person name="Jiang H."/>
            <person name="Zou Z."/>
            <person name="Marshall J."/>
            <person name="Elpidina E."/>
            <person name="Vinokurov K."/>
            <person name="Oppert C."/>
            <person name="Zou Z."/>
            <person name="Evans J."/>
            <person name="Lu Z."/>
            <person name="Zhao P."/>
            <person name="Sumathipala N."/>
            <person name="Altincicek B."/>
            <person name="Vilcinskas A."/>
            <person name="Williams M."/>
            <person name="Hultmark D."/>
            <person name="Hetru C."/>
            <person name="Jiang H."/>
            <person name="Grimmelikhuijzen C.J."/>
            <person name="Hauser F."/>
            <person name="Cazzamali G."/>
            <person name="Williamson M."/>
            <person name="Park Y."/>
            <person name="Li B."/>
            <person name="Tanaka Y."/>
            <person name="Predel R."/>
            <person name="Neupert S."/>
            <person name="Schachtner J."/>
            <person name="Verleyen P."/>
            <person name="Raible F."/>
            <person name="Bork P."/>
            <person name="Friedrich M."/>
            <person name="Walden K.K."/>
            <person name="Robertson H.M."/>
            <person name="Angeli S."/>
            <person name="Foret S."/>
            <person name="Bucher G."/>
            <person name="Schuetz S."/>
            <person name="Maleszka R."/>
            <person name="Wimmer E.A."/>
            <person name="Beeman R.W."/>
            <person name="Lorenzen M."/>
            <person name="Tomoyasu Y."/>
            <person name="Miller S.C."/>
            <person name="Grossmann D."/>
            <person name="Bucher G."/>
        </authorList>
    </citation>
    <scope>NUCLEOTIDE SEQUENCE [LARGE SCALE GENOMIC DNA]</scope>
    <source>
        <strain evidence="2 3">Georgia GA2</strain>
    </source>
</reference>
<accession>A0A139WG64</accession>